<feature type="compositionally biased region" description="Polar residues" evidence="1">
    <location>
        <begin position="113"/>
        <end position="128"/>
    </location>
</feature>
<proteinExistence type="predicted"/>
<accession>A0AAV2SKE4</accession>
<keyword evidence="2" id="KW-0812">Transmembrane</keyword>
<evidence type="ECO:0000256" key="1">
    <source>
        <dbReference type="SAM" id="MobiDB-lite"/>
    </source>
</evidence>
<dbReference type="EMBL" id="CAXKWB010075055">
    <property type="protein sequence ID" value="CAL4198990.1"/>
    <property type="molecule type" value="Genomic_DNA"/>
</dbReference>
<evidence type="ECO:0000313" key="4">
    <source>
        <dbReference type="Proteomes" id="UP001497623"/>
    </source>
</evidence>
<dbReference type="Proteomes" id="UP001497623">
    <property type="component" value="Unassembled WGS sequence"/>
</dbReference>
<feature type="transmembrane region" description="Helical" evidence="2">
    <location>
        <begin position="167"/>
        <end position="189"/>
    </location>
</feature>
<keyword evidence="2" id="KW-1133">Transmembrane helix</keyword>
<feature type="non-terminal residue" evidence="3">
    <location>
        <position position="204"/>
    </location>
</feature>
<feature type="region of interest" description="Disordered" evidence="1">
    <location>
        <begin position="111"/>
        <end position="130"/>
    </location>
</feature>
<comment type="caution">
    <text evidence="3">The sequence shown here is derived from an EMBL/GenBank/DDBJ whole genome shotgun (WGS) entry which is preliminary data.</text>
</comment>
<reference evidence="3 4" key="1">
    <citation type="submission" date="2024-05" db="EMBL/GenBank/DDBJ databases">
        <authorList>
            <person name="Wallberg A."/>
        </authorList>
    </citation>
    <scope>NUCLEOTIDE SEQUENCE [LARGE SCALE GENOMIC DNA]</scope>
</reference>
<sequence length="204" mass="23133">GLMLKTSYLKLLLTRETTDGVLLTRVTDAPQAILHSCTIYYGPLNDTLHVQTEISLFEEHILLRYLTANLAYYAYINCLTVQQSSISSNTVHFTPHGGPEEVHLEPEVIDSGSMKSSSTTRVVQPVSNQRRETVYPQEEHIVVMMSQRHMESTRYDYPLNSRPSTSVILGAVCGVVGFVIINVTMVLMVRKISHRRARQRRLQE</sequence>
<evidence type="ECO:0000256" key="2">
    <source>
        <dbReference type="SAM" id="Phobius"/>
    </source>
</evidence>
<name>A0AAV2SKE4_MEGNR</name>
<keyword evidence="2" id="KW-0472">Membrane</keyword>
<organism evidence="3 4">
    <name type="scientific">Meganyctiphanes norvegica</name>
    <name type="common">Northern krill</name>
    <name type="synonym">Thysanopoda norvegica</name>
    <dbReference type="NCBI Taxonomy" id="48144"/>
    <lineage>
        <taxon>Eukaryota</taxon>
        <taxon>Metazoa</taxon>
        <taxon>Ecdysozoa</taxon>
        <taxon>Arthropoda</taxon>
        <taxon>Crustacea</taxon>
        <taxon>Multicrustacea</taxon>
        <taxon>Malacostraca</taxon>
        <taxon>Eumalacostraca</taxon>
        <taxon>Eucarida</taxon>
        <taxon>Euphausiacea</taxon>
        <taxon>Euphausiidae</taxon>
        <taxon>Meganyctiphanes</taxon>
    </lineage>
</organism>
<gene>
    <name evidence="3" type="ORF">MNOR_LOCUS37406</name>
</gene>
<dbReference type="AlphaFoldDB" id="A0AAV2SKE4"/>
<evidence type="ECO:0000313" key="3">
    <source>
        <dbReference type="EMBL" id="CAL4198990.1"/>
    </source>
</evidence>
<feature type="non-terminal residue" evidence="3">
    <location>
        <position position="1"/>
    </location>
</feature>
<keyword evidence="4" id="KW-1185">Reference proteome</keyword>
<protein>
    <submittedName>
        <fullName evidence="3">Uncharacterized protein</fullName>
    </submittedName>
</protein>